<reference evidence="3 4" key="1">
    <citation type="journal article" date="2016" name="Nat. Commun.">
        <title>Thousands of microbial genomes shed light on interconnected biogeochemical processes in an aquifer system.</title>
        <authorList>
            <person name="Anantharaman K."/>
            <person name="Brown C.T."/>
            <person name="Hug L.A."/>
            <person name="Sharon I."/>
            <person name="Castelle C.J."/>
            <person name="Probst A.J."/>
            <person name="Thomas B.C."/>
            <person name="Singh A."/>
            <person name="Wilkins M.J."/>
            <person name="Karaoz U."/>
            <person name="Brodie E.L."/>
            <person name="Williams K.H."/>
            <person name="Hubbard S.S."/>
            <person name="Banfield J.F."/>
        </authorList>
    </citation>
    <scope>NUCLEOTIDE SEQUENCE [LARGE SCALE GENOMIC DNA]</scope>
</reference>
<keyword evidence="2" id="KW-1133">Transmembrane helix</keyword>
<accession>A0A1G2NDL3</accession>
<comment type="caution">
    <text evidence="3">The sequence shown here is derived from an EMBL/GenBank/DDBJ whole genome shotgun (WGS) entry which is preliminary data.</text>
</comment>
<evidence type="ECO:0000313" key="3">
    <source>
        <dbReference type="EMBL" id="OHA34164.1"/>
    </source>
</evidence>
<sequence>MITPELKKYLDSLKARPVLPSDEAVRRAMLSVGWGEDDIREGLLYLRTRNTAFAGGNQPYGNSAFSPRSVFSPDVSSPPDHTSINTTATRPSANSTFLTRAVNGIRPLSQNIPLQNRQKDIVSSAPDHALTDRQSKSVGEEEGDAKSNPNSAVVSEPRPTPPRIFAKPVGAPIPSFGLGERQTIRTEPNPQTSPNMSGLQRAILPQQNFQAPQTPLTPTPPFFSSENSSSVEKEHTILRAQTEDYERMAPGTSVSVKSIEPQFGKLKFVPPPRFGGPGHAAPGARLQRAMAGIVIGAVIIIGIVAAIFYAQIEGIGPFARPAKTGGADVIQP</sequence>
<organism evidence="3 4">
    <name type="scientific">Candidatus Taylorbacteria bacterium RIFCSPLOWO2_01_FULL_45_15b</name>
    <dbReference type="NCBI Taxonomy" id="1802319"/>
    <lineage>
        <taxon>Bacteria</taxon>
        <taxon>Candidatus Tayloriibacteriota</taxon>
    </lineage>
</organism>
<protein>
    <submittedName>
        <fullName evidence="3">Uncharacterized protein</fullName>
    </submittedName>
</protein>
<proteinExistence type="predicted"/>
<dbReference type="AlphaFoldDB" id="A0A1G2NDL3"/>
<dbReference type="STRING" id="1802319.A2928_04665"/>
<evidence type="ECO:0000313" key="4">
    <source>
        <dbReference type="Proteomes" id="UP000176221"/>
    </source>
</evidence>
<dbReference type="Proteomes" id="UP000176221">
    <property type="component" value="Unassembled WGS sequence"/>
</dbReference>
<feature type="compositionally biased region" description="Low complexity" evidence="1">
    <location>
        <begin position="71"/>
        <end position="80"/>
    </location>
</feature>
<keyword evidence="2" id="KW-0472">Membrane</keyword>
<feature type="compositionally biased region" description="Polar residues" evidence="1">
    <location>
        <begin position="82"/>
        <end position="92"/>
    </location>
</feature>
<feature type="region of interest" description="Disordered" evidence="1">
    <location>
        <begin position="71"/>
        <end position="92"/>
    </location>
</feature>
<dbReference type="EMBL" id="MHRX01000015">
    <property type="protein sequence ID" value="OHA34164.1"/>
    <property type="molecule type" value="Genomic_DNA"/>
</dbReference>
<keyword evidence="2" id="KW-0812">Transmembrane</keyword>
<gene>
    <name evidence="3" type="ORF">A2928_04665</name>
</gene>
<feature type="transmembrane region" description="Helical" evidence="2">
    <location>
        <begin position="289"/>
        <end position="310"/>
    </location>
</feature>
<evidence type="ECO:0000256" key="2">
    <source>
        <dbReference type="SAM" id="Phobius"/>
    </source>
</evidence>
<name>A0A1G2NDL3_9BACT</name>
<feature type="region of interest" description="Disordered" evidence="1">
    <location>
        <begin position="109"/>
        <end position="173"/>
    </location>
</feature>
<feature type="compositionally biased region" description="Basic and acidic residues" evidence="1">
    <location>
        <begin position="129"/>
        <end position="139"/>
    </location>
</feature>
<evidence type="ECO:0000256" key="1">
    <source>
        <dbReference type="SAM" id="MobiDB-lite"/>
    </source>
</evidence>